<dbReference type="EMBL" id="KK088440">
    <property type="protein sequence ID" value="EYE91980.1"/>
    <property type="molecule type" value="Genomic_DNA"/>
</dbReference>
<feature type="region of interest" description="Disordered" evidence="1">
    <location>
        <begin position="41"/>
        <end position="64"/>
    </location>
</feature>
<keyword evidence="3" id="KW-1185">Reference proteome</keyword>
<feature type="region of interest" description="Disordered" evidence="1">
    <location>
        <begin position="1"/>
        <end position="25"/>
    </location>
</feature>
<evidence type="ECO:0000256" key="1">
    <source>
        <dbReference type="SAM" id="MobiDB-lite"/>
    </source>
</evidence>
<evidence type="ECO:0000313" key="3">
    <source>
        <dbReference type="Proteomes" id="UP000019804"/>
    </source>
</evidence>
<feature type="compositionally biased region" description="Low complexity" evidence="1">
    <location>
        <begin position="52"/>
        <end position="64"/>
    </location>
</feature>
<dbReference type="HOGENOM" id="CLU_2867287_0_0_1"/>
<sequence length="64" mass="6753">MQHDSDKKVGKNDGSNPAENLQADRIWDSVLRTTFPPHHLECHSGRGGAGSGRRCPAPAGFGAG</sequence>
<dbReference type="AlphaFoldDB" id="A0A017S754"/>
<organism evidence="2 3">
    <name type="scientific">Aspergillus ruber (strain CBS 135680)</name>
    <dbReference type="NCBI Taxonomy" id="1388766"/>
    <lineage>
        <taxon>Eukaryota</taxon>
        <taxon>Fungi</taxon>
        <taxon>Dikarya</taxon>
        <taxon>Ascomycota</taxon>
        <taxon>Pezizomycotina</taxon>
        <taxon>Eurotiomycetes</taxon>
        <taxon>Eurotiomycetidae</taxon>
        <taxon>Eurotiales</taxon>
        <taxon>Aspergillaceae</taxon>
        <taxon>Aspergillus</taxon>
        <taxon>Aspergillus subgen. Aspergillus</taxon>
    </lineage>
</organism>
<dbReference type="RefSeq" id="XP_040635670.1">
    <property type="nucleotide sequence ID" value="XM_040778025.1"/>
</dbReference>
<accession>A0A017S754</accession>
<evidence type="ECO:0000313" key="2">
    <source>
        <dbReference type="EMBL" id="EYE91980.1"/>
    </source>
</evidence>
<gene>
    <name evidence="2" type="ORF">EURHEDRAFT_225262</name>
</gene>
<name>A0A017S754_ASPRC</name>
<reference evidence="3" key="1">
    <citation type="journal article" date="2014" name="Nat. Commun.">
        <title>Genomic adaptations of the halophilic Dead Sea filamentous fungus Eurotium rubrum.</title>
        <authorList>
            <person name="Kis-Papo T."/>
            <person name="Weig A.R."/>
            <person name="Riley R."/>
            <person name="Persoh D."/>
            <person name="Salamov A."/>
            <person name="Sun H."/>
            <person name="Lipzen A."/>
            <person name="Wasser S.P."/>
            <person name="Rambold G."/>
            <person name="Grigoriev I.V."/>
            <person name="Nevo E."/>
        </authorList>
    </citation>
    <scope>NUCLEOTIDE SEQUENCE [LARGE SCALE GENOMIC DNA]</scope>
    <source>
        <strain evidence="3">CBS 135680</strain>
    </source>
</reference>
<dbReference type="Proteomes" id="UP000019804">
    <property type="component" value="Unassembled WGS sequence"/>
</dbReference>
<proteinExistence type="predicted"/>
<protein>
    <submittedName>
        <fullName evidence="2">Uncharacterized protein</fullName>
    </submittedName>
</protein>
<dbReference type="GeneID" id="63693149"/>
<feature type="compositionally biased region" description="Basic and acidic residues" evidence="1">
    <location>
        <begin position="1"/>
        <end position="11"/>
    </location>
</feature>